<proteinExistence type="predicted"/>
<organism evidence="1 2">
    <name type="scientific">Hymenobacter swuensis DY53</name>
    <dbReference type="NCBI Taxonomy" id="1227739"/>
    <lineage>
        <taxon>Bacteria</taxon>
        <taxon>Pseudomonadati</taxon>
        <taxon>Bacteroidota</taxon>
        <taxon>Cytophagia</taxon>
        <taxon>Cytophagales</taxon>
        <taxon>Hymenobacteraceae</taxon>
        <taxon>Hymenobacter</taxon>
    </lineage>
</organism>
<dbReference type="PANTHER" id="PTHR35580:SF1">
    <property type="entry name" value="PHYTASE-LIKE DOMAIN-CONTAINING PROTEIN"/>
    <property type="match status" value="1"/>
</dbReference>
<accession>W8ESH7</accession>
<dbReference type="KEGG" id="hsw:Hsw_PA0145"/>
<reference evidence="1 2" key="1">
    <citation type="submission" date="2014-01" db="EMBL/GenBank/DDBJ databases">
        <title>Complete sequence of plasmid1 of ionizing-radiation resistance bacterium Hymenobacter swuensis DY53.</title>
        <authorList>
            <person name="Jung J.-H."/>
            <person name="Jeong S.-W."/>
            <person name="Joe M.-H."/>
            <person name="Cho y.-j."/>
            <person name="Kim M.-K."/>
            <person name="Lim S.-Y."/>
        </authorList>
    </citation>
    <scope>NUCLEOTIDE SEQUENCE [LARGE SCALE GENOMIC DNA]</scope>
    <source>
        <strain evidence="1 2">DY53</strain>
        <plasmid evidence="1 2">pHsw1</plasmid>
    </source>
</reference>
<sequence>MAAKSVLYEEAFFLQKNNSMVPHFLRIQQPASLLPERSCTTNRGLGRQVRAVGLLLAAVGSGGAAQAQQAPWQWLVQSAETRSAVLQRLTTDVAGSVYMTGRFTGQIRFGTTRLVSQGRSDTFVAKLTAGGQWAWAVAAGGAENDGATDLTLDNDGNLLVAGSFGGQATFGGRQVTSNGGQDVFVAALTPQGEWRGVLTAGGPEQDEALALTIDKQHNVLLGGRFQGEATFGSHRLHATAGNDGFVARLGEGGSWSWATQLGATEQGAVRRMVVDTQGAIVVTGYVGGTGQFGTHPLVSQGTHNAFVAKLNGAGAWQWATGARSESTTYGNALALDEQDRIYVTGSCSGPTAFGPHQVTSHGGDDTYVARLSAAGQWQWVTSVQGPALEAGRDLALSALGTLYVVGSSSPAATCPGTVLAGKGGLDVFLARLTTEGKWLNVQALGSQGADEGTALVLAPNGEALVGGTFSLPEPASEVTPQVFVGRFRFPVTTPHDLQ</sequence>
<dbReference type="PATRIC" id="fig|1227739.3.peg.174"/>
<dbReference type="EMBL" id="CP007144">
    <property type="protein sequence ID" value="AHJ95478.1"/>
    <property type="molecule type" value="Genomic_DNA"/>
</dbReference>
<evidence type="ECO:0000313" key="1">
    <source>
        <dbReference type="EMBL" id="AHJ95478.1"/>
    </source>
</evidence>
<geneLocation type="plasmid" evidence="1 2">
    <name>pHsw1</name>
</geneLocation>
<dbReference type="SUPFAM" id="SSF63829">
    <property type="entry name" value="Calcium-dependent phosphotriesterase"/>
    <property type="match status" value="2"/>
</dbReference>
<dbReference type="Gene3D" id="2.80.10.50">
    <property type="match status" value="1"/>
</dbReference>
<evidence type="ECO:0008006" key="3">
    <source>
        <dbReference type="Google" id="ProtNLM"/>
    </source>
</evidence>
<dbReference type="InterPro" id="IPR052918">
    <property type="entry name" value="Motility_Chemotaxis_Reg"/>
</dbReference>
<evidence type="ECO:0000313" key="2">
    <source>
        <dbReference type="Proteomes" id="UP000019423"/>
    </source>
</evidence>
<keyword evidence="2" id="KW-1185">Reference proteome</keyword>
<dbReference type="PANTHER" id="PTHR35580">
    <property type="entry name" value="CELL SURFACE GLYCOPROTEIN (S-LAYER PROTEIN)-LIKE PROTEIN"/>
    <property type="match status" value="1"/>
</dbReference>
<dbReference type="AlphaFoldDB" id="W8ESH7"/>
<dbReference type="HOGENOM" id="CLU_547222_0_0_10"/>
<keyword evidence="1" id="KW-0614">Plasmid</keyword>
<gene>
    <name evidence="1" type="ORF">Hsw_PA0145</name>
</gene>
<dbReference type="eggNOG" id="COG1520">
    <property type="taxonomic scope" value="Bacteria"/>
</dbReference>
<protein>
    <recommendedName>
        <fullName evidence="3">Bulb-type lectin domain-containing protein</fullName>
    </recommendedName>
</protein>
<dbReference type="Proteomes" id="UP000019423">
    <property type="component" value="Plasmid pHsw1"/>
</dbReference>
<name>W8ESH7_9BACT</name>